<evidence type="ECO:0000313" key="3">
    <source>
        <dbReference type="Proteomes" id="UP000005237"/>
    </source>
</evidence>
<dbReference type="AlphaFoldDB" id="A0A8R1HZ72"/>
<dbReference type="EnsemblMetazoa" id="CJA12706.1">
    <property type="protein sequence ID" value="CJA12706.1"/>
    <property type="gene ID" value="WBGene00131910"/>
</dbReference>
<reference evidence="2" key="2">
    <citation type="submission" date="2022-06" db="UniProtKB">
        <authorList>
            <consortium name="EnsemblMetazoa"/>
        </authorList>
    </citation>
    <scope>IDENTIFICATION</scope>
    <source>
        <strain evidence="2">DF5081</strain>
    </source>
</reference>
<feature type="region of interest" description="Disordered" evidence="1">
    <location>
        <begin position="1"/>
        <end position="27"/>
    </location>
</feature>
<evidence type="ECO:0000313" key="2">
    <source>
        <dbReference type="EnsemblMetazoa" id="CJA12706.1"/>
    </source>
</evidence>
<evidence type="ECO:0000256" key="1">
    <source>
        <dbReference type="SAM" id="MobiDB-lite"/>
    </source>
</evidence>
<dbReference type="Proteomes" id="UP000005237">
    <property type="component" value="Unassembled WGS sequence"/>
</dbReference>
<feature type="compositionally biased region" description="Basic and acidic residues" evidence="1">
    <location>
        <begin position="1"/>
        <end position="12"/>
    </location>
</feature>
<organism evidence="2 3">
    <name type="scientific">Caenorhabditis japonica</name>
    <dbReference type="NCBI Taxonomy" id="281687"/>
    <lineage>
        <taxon>Eukaryota</taxon>
        <taxon>Metazoa</taxon>
        <taxon>Ecdysozoa</taxon>
        <taxon>Nematoda</taxon>
        <taxon>Chromadorea</taxon>
        <taxon>Rhabditida</taxon>
        <taxon>Rhabditina</taxon>
        <taxon>Rhabditomorpha</taxon>
        <taxon>Rhabditoidea</taxon>
        <taxon>Rhabditidae</taxon>
        <taxon>Peloderinae</taxon>
        <taxon>Caenorhabditis</taxon>
    </lineage>
</organism>
<protein>
    <submittedName>
        <fullName evidence="2">Uncharacterized protein</fullName>
    </submittedName>
</protein>
<accession>A0A8R1HZ72</accession>
<sequence>MTGDIKKEKEAKAVNQRKQSSWDSDDDELVAMGSSPVIVFTQSKKMSIYGPNFSYGPLQLRRQRLLEKARKERAMKREADLAMEKKIAELRAAQKEQEDYALFNVIVDRIQEQDRLEKLAAEKYFSALQCPPTTIPSIHSSPPQYFQQMYQQYQLQPQYLPLPAVSEIYQQCYSNYLQENGLQSTHPINIQ</sequence>
<reference evidence="3" key="1">
    <citation type="submission" date="2010-08" db="EMBL/GenBank/DDBJ databases">
        <authorList>
            <consortium name="Caenorhabditis japonica Sequencing Consortium"/>
            <person name="Wilson R.K."/>
        </authorList>
    </citation>
    <scope>NUCLEOTIDE SEQUENCE [LARGE SCALE GENOMIC DNA]</scope>
    <source>
        <strain evidence="3">DF5081</strain>
    </source>
</reference>
<proteinExistence type="predicted"/>
<keyword evidence="3" id="KW-1185">Reference proteome</keyword>
<name>A0A8R1HZ72_CAEJA</name>